<dbReference type="Proteomes" id="UP001605989">
    <property type="component" value="Unassembled WGS sequence"/>
</dbReference>
<dbReference type="EC" id="1.1.1.35" evidence="6"/>
<evidence type="ECO:0000259" key="5">
    <source>
        <dbReference type="Pfam" id="PF02737"/>
    </source>
</evidence>
<dbReference type="InterPro" id="IPR006176">
    <property type="entry name" value="3-OHacyl-CoA_DH_NAD-bd"/>
</dbReference>
<dbReference type="InterPro" id="IPR013328">
    <property type="entry name" value="6PGD_dom2"/>
</dbReference>
<evidence type="ECO:0000313" key="7">
    <source>
        <dbReference type="Proteomes" id="UP001605989"/>
    </source>
</evidence>
<dbReference type="InterPro" id="IPR008927">
    <property type="entry name" value="6-PGluconate_DH-like_C_sf"/>
</dbReference>
<reference evidence="6 7" key="1">
    <citation type="submission" date="2024-10" db="EMBL/GenBank/DDBJ databases">
        <authorList>
            <person name="Sang B.-I."/>
            <person name="Prabhaharan D."/>
        </authorList>
    </citation>
    <scope>NUCLEOTIDE SEQUENCE [LARGE SCALE GENOMIC DNA]</scope>
    <source>
        <strain evidence="6 7">MH</strain>
    </source>
</reference>
<protein>
    <submittedName>
        <fullName evidence="6">3-hydroxyacyl-CoA dehydrogenase family protein</fullName>
        <ecNumber evidence="6">1.1.1.35</ecNumber>
    </submittedName>
</protein>
<comment type="caution">
    <text evidence="6">The sequence shown here is derived from an EMBL/GenBank/DDBJ whole genome shotgun (WGS) entry which is preliminary data.</text>
</comment>
<dbReference type="GO" id="GO:0003857">
    <property type="term" value="F:(3S)-3-hydroxyacyl-CoA dehydrogenase (NAD+) activity"/>
    <property type="evidence" value="ECO:0007669"/>
    <property type="project" value="UniProtKB-EC"/>
</dbReference>
<evidence type="ECO:0000259" key="4">
    <source>
        <dbReference type="Pfam" id="PF00725"/>
    </source>
</evidence>
<dbReference type="InterPro" id="IPR006108">
    <property type="entry name" value="3HC_DH_C"/>
</dbReference>
<proteinExistence type="inferred from homology"/>
<name>A0ABW7DM10_9FIRM</name>
<comment type="similarity">
    <text evidence="2">Belongs to the 3-hydroxyacyl-CoA dehydrogenase family.</text>
</comment>
<dbReference type="EMBL" id="JBIEKR010000002">
    <property type="protein sequence ID" value="MFG6272088.1"/>
    <property type="molecule type" value="Genomic_DNA"/>
</dbReference>
<dbReference type="Gene3D" id="3.40.50.720">
    <property type="entry name" value="NAD(P)-binding Rossmann-like Domain"/>
    <property type="match status" value="1"/>
</dbReference>
<evidence type="ECO:0000313" key="6">
    <source>
        <dbReference type="EMBL" id="MFG6272088.1"/>
    </source>
</evidence>
<evidence type="ECO:0000256" key="3">
    <source>
        <dbReference type="ARBA" id="ARBA00023002"/>
    </source>
</evidence>
<sequence length="319" mass="36122">MENNYVGKKMRYMKRNVLIYGAGLMGRGIAQVYARNPEHTVYLYDIKDNGTMEKIEASLADFVSKGVLTEEDKTAQMARISFVPELTKDFCQTIDIVVEAVFENMELKQNVFANLEELCREDTIFCTNSSVMSPTEISAKVKNKSRFVGTHFWNPATLIPLVEIIKAKDSSDETAQTVYDILSSVGKKPIICRKDVPGFVANRLQHALWREAIYIVEQGIADAETVDKAIKYSFGLRLPQLPPLVNSDMVGTDLTYNIHSYILKYLCDAKEPSPLLVKMKDEGKMGFKSGEGFYKWDQASIEKENADLNAYLIKMLYNK</sequence>
<keyword evidence="7" id="KW-1185">Reference proteome</keyword>
<dbReference type="Pfam" id="PF02737">
    <property type="entry name" value="3HCDH_N"/>
    <property type="match status" value="1"/>
</dbReference>
<comment type="pathway">
    <text evidence="1">Lipid metabolism; butanoate metabolism.</text>
</comment>
<gene>
    <name evidence="6" type="ORF">ACGTZG_02680</name>
</gene>
<dbReference type="Pfam" id="PF00725">
    <property type="entry name" value="3HCDH"/>
    <property type="match status" value="1"/>
</dbReference>
<dbReference type="InterPro" id="IPR022694">
    <property type="entry name" value="3-OHacyl-CoA_DH"/>
</dbReference>
<dbReference type="PIRSF" id="PIRSF000105">
    <property type="entry name" value="HCDH"/>
    <property type="match status" value="1"/>
</dbReference>
<dbReference type="RefSeq" id="WP_394522366.1">
    <property type="nucleotide sequence ID" value="NZ_CP171361.1"/>
</dbReference>
<evidence type="ECO:0000256" key="1">
    <source>
        <dbReference type="ARBA" id="ARBA00005086"/>
    </source>
</evidence>
<dbReference type="PANTHER" id="PTHR48075">
    <property type="entry name" value="3-HYDROXYACYL-COA DEHYDROGENASE FAMILY PROTEIN"/>
    <property type="match status" value="1"/>
</dbReference>
<dbReference type="PANTHER" id="PTHR48075:SF5">
    <property type="entry name" value="3-HYDROXYBUTYRYL-COA DEHYDROGENASE"/>
    <property type="match status" value="1"/>
</dbReference>
<feature type="domain" description="3-hydroxyacyl-CoA dehydrogenase C-terminal" evidence="4">
    <location>
        <begin position="198"/>
        <end position="296"/>
    </location>
</feature>
<accession>A0ABW7DM10</accession>
<dbReference type="Gene3D" id="1.10.1040.10">
    <property type="entry name" value="N-(1-d-carboxylethyl)-l-norvaline Dehydrogenase, domain 2"/>
    <property type="match status" value="1"/>
</dbReference>
<organism evidence="6 7">
    <name type="scientific">Megasphaera hexanoica</name>
    <dbReference type="NCBI Taxonomy" id="1675036"/>
    <lineage>
        <taxon>Bacteria</taxon>
        <taxon>Bacillati</taxon>
        <taxon>Bacillota</taxon>
        <taxon>Negativicutes</taxon>
        <taxon>Veillonellales</taxon>
        <taxon>Veillonellaceae</taxon>
        <taxon>Megasphaera</taxon>
    </lineage>
</organism>
<keyword evidence="3 6" id="KW-0560">Oxidoreductase</keyword>
<dbReference type="SUPFAM" id="SSF48179">
    <property type="entry name" value="6-phosphogluconate dehydrogenase C-terminal domain-like"/>
    <property type="match status" value="1"/>
</dbReference>
<feature type="domain" description="3-hydroxyacyl-CoA dehydrogenase NAD binding" evidence="5">
    <location>
        <begin position="17"/>
        <end position="195"/>
    </location>
</feature>
<dbReference type="InterPro" id="IPR036291">
    <property type="entry name" value="NAD(P)-bd_dom_sf"/>
</dbReference>
<evidence type="ECO:0000256" key="2">
    <source>
        <dbReference type="ARBA" id="ARBA00009463"/>
    </source>
</evidence>
<dbReference type="SUPFAM" id="SSF51735">
    <property type="entry name" value="NAD(P)-binding Rossmann-fold domains"/>
    <property type="match status" value="1"/>
</dbReference>